<gene>
    <name evidence="1" type="ORF">D5S18_25705</name>
</gene>
<evidence type="ECO:0000313" key="1">
    <source>
        <dbReference type="EMBL" id="RJO70620.1"/>
    </source>
</evidence>
<dbReference type="Gene3D" id="3.30.1310.10">
    <property type="entry name" value="Nucleoid-associated protein YbaB-like domain"/>
    <property type="match status" value="1"/>
</dbReference>
<comment type="caution">
    <text evidence="1">The sequence shown here is derived from an EMBL/GenBank/DDBJ whole genome shotgun (WGS) entry which is preliminary data.</text>
</comment>
<dbReference type="InterPro" id="IPR004401">
    <property type="entry name" value="YbaB/EbfC"/>
</dbReference>
<proteinExistence type="predicted"/>
<dbReference type="GO" id="GO:0003677">
    <property type="term" value="F:DNA binding"/>
    <property type="evidence" value="ECO:0007669"/>
    <property type="project" value="UniProtKB-KW"/>
</dbReference>
<name>A0A3A4KB16_9NOCA</name>
<dbReference type="Proteomes" id="UP000266677">
    <property type="component" value="Unassembled WGS sequence"/>
</dbReference>
<dbReference type="RefSeq" id="WP_120043677.1">
    <property type="nucleotide sequence ID" value="NZ_QZFU01000036.1"/>
</dbReference>
<keyword evidence="1" id="KW-0238">DNA-binding</keyword>
<dbReference type="Pfam" id="PF02575">
    <property type="entry name" value="YbaB_DNA_bd"/>
    <property type="match status" value="1"/>
</dbReference>
<organism evidence="1 2">
    <name type="scientific">Nocardia panacis</name>
    <dbReference type="NCBI Taxonomy" id="2340916"/>
    <lineage>
        <taxon>Bacteria</taxon>
        <taxon>Bacillati</taxon>
        <taxon>Actinomycetota</taxon>
        <taxon>Actinomycetes</taxon>
        <taxon>Mycobacteriales</taxon>
        <taxon>Nocardiaceae</taxon>
        <taxon>Nocardia</taxon>
    </lineage>
</organism>
<dbReference type="OrthoDB" id="4556076at2"/>
<keyword evidence="2" id="KW-1185">Reference proteome</keyword>
<evidence type="ECO:0000313" key="2">
    <source>
        <dbReference type="Proteomes" id="UP000266677"/>
    </source>
</evidence>
<accession>A0A3A4KB16</accession>
<protein>
    <submittedName>
        <fullName evidence="1">YbaB/EbfC family DNA-binding protein</fullName>
    </submittedName>
</protein>
<dbReference type="InterPro" id="IPR036894">
    <property type="entry name" value="YbaB-like_sf"/>
</dbReference>
<reference evidence="1 2" key="1">
    <citation type="submission" date="2018-09" db="EMBL/GenBank/DDBJ databases">
        <title>YIM PH21274 draft genome.</title>
        <authorList>
            <person name="Miao C."/>
        </authorList>
    </citation>
    <scope>NUCLEOTIDE SEQUENCE [LARGE SCALE GENOMIC DNA]</scope>
    <source>
        <strain evidence="1 2">YIM PH 21724</strain>
    </source>
</reference>
<sequence length="145" mass="16469">MDLQEWENRLRQDLAALQSSGYQLATKVATVRGRAEANGVRVEVDADGNITDLQIASGAMQWTSSRLTATLLDCHRNARADARAQIENLAAKSDPHIRDQLQRARKIPDPQRHLDSQQMTEDEIQAADDAYFHNRNRYGGWNDRR</sequence>
<dbReference type="EMBL" id="QZFU01000036">
    <property type="protein sequence ID" value="RJO70620.1"/>
    <property type="molecule type" value="Genomic_DNA"/>
</dbReference>
<dbReference type="AlphaFoldDB" id="A0A3A4KB16"/>